<evidence type="ECO:0000313" key="12">
    <source>
        <dbReference type="Proteomes" id="UP001548590"/>
    </source>
</evidence>
<comment type="similarity">
    <text evidence="3 9">Belongs to the class-II aminoacyl-tRNA synthetase family. HisZ subfamily.</text>
</comment>
<dbReference type="NCBIfam" id="NF009086">
    <property type="entry name" value="PRK12421.1"/>
    <property type="match status" value="1"/>
</dbReference>
<dbReference type="InterPro" id="IPR041715">
    <property type="entry name" value="HisRS-like_core"/>
</dbReference>
<gene>
    <name evidence="9" type="primary">hisZ</name>
    <name evidence="11" type="ORF">ABVT11_11560</name>
</gene>
<evidence type="ECO:0000256" key="8">
    <source>
        <dbReference type="ARBA" id="ARBA00025246"/>
    </source>
</evidence>
<proteinExistence type="inferred from homology"/>
<keyword evidence="11" id="KW-0808">Transferase</keyword>
<dbReference type="EMBL" id="JBEWLZ010000005">
    <property type="protein sequence ID" value="MET1490463.1"/>
    <property type="molecule type" value="Genomic_DNA"/>
</dbReference>
<evidence type="ECO:0000256" key="6">
    <source>
        <dbReference type="ARBA" id="ARBA00022490"/>
    </source>
</evidence>
<keyword evidence="7 9" id="KW-0368">Histidine biosynthesis</keyword>
<comment type="miscellaneous">
    <text evidence="9">This function is generally fulfilled by the C-terminal part of HisG, which is missing in some bacteria such as this one.</text>
</comment>
<evidence type="ECO:0000256" key="1">
    <source>
        <dbReference type="ARBA" id="ARBA00004496"/>
    </source>
</evidence>
<dbReference type="InterPro" id="IPR004517">
    <property type="entry name" value="HisZ"/>
</dbReference>
<keyword evidence="12" id="KW-1185">Reference proteome</keyword>
<dbReference type="Gene3D" id="3.30.930.10">
    <property type="entry name" value="Bira Bifunctional Protein, Domain 2"/>
    <property type="match status" value="1"/>
</dbReference>
<keyword evidence="11" id="KW-0328">Glycosyltransferase</keyword>
<feature type="domain" description="Class II Histidinyl-tRNA synthetase (HisRS)-like catalytic core" evidence="10">
    <location>
        <begin position="11"/>
        <end position="315"/>
    </location>
</feature>
<comment type="subcellular location">
    <subcellularLocation>
        <location evidence="1 9">Cytoplasm</location>
    </subcellularLocation>
</comment>
<dbReference type="PANTHER" id="PTHR43707">
    <property type="entry name" value="HISTIDYL-TRNA SYNTHETASE"/>
    <property type="match status" value="1"/>
</dbReference>
<comment type="function">
    <text evidence="8 9">Required for the first step of histidine biosynthesis. May allow the feedback regulation of ATP phosphoribosyltransferase activity by histidine.</text>
</comment>
<evidence type="ECO:0000256" key="2">
    <source>
        <dbReference type="ARBA" id="ARBA00004667"/>
    </source>
</evidence>
<name>A0ABV2CRN0_9RHOO</name>
<evidence type="ECO:0000256" key="7">
    <source>
        <dbReference type="ARBA" id="ARBA00023102"/>
    </source>
</evidence>
<reference evidence="11 12" key="1">
    <citation type="submission" date="2024-07" db="EMBL/GenBank/DDBJ databases">
        <title>Uliginosibacterium paludis KCTC:42655.</title>
        <authorList>
            <person name="Kim M.K."/>
        </authorList>
    </citation>
    <scope>NUCLEOTIDE SEQUENCE [LARGE SCALE GENOMIC DNA]</scope>
    <source>
        <strain evidence="11 12">KCTC 42655</strain>
    </source>
</reference>
<accession>A0ABV2CRN0</accession>
<dbReference type="HAMAP" id="MF_00125">
    <property type="entry name" value="HisZ"/>
    <property type="match status" value="1"/>
</dbReference>
<comment type="subunit">
    <text evidence="4 9">Heteromultimer composed of HisG and HisZ subunits.</text>
</comment>
<dbReference type="NCBIfam" id="NF008935">
    <property type="entry name" value="PRK12292.1-1"/>
    <property type="match status" value="1"/>
</dbReference>
<protein>
    <recommendedName>
        <fullName evidence="5 9">ATP phosphoribosyltransferase regulatory subunit</fullName>
    </recommendedName>
</protein>
<dbReference type="InterPro" id="IPR045864">
    <property type="entry name" value="aa-tRNA-synth_II/BPL/LPL"/>
</dbReference>
<dbReference type="RefSeq" id="WP_345928953.1">
    <property type="nucleotide sequence ID" value="NZ_JBDIVF010000008.1"/>
</dbReference>
<dbReference type="GO" id="GO:0016757">
    <property type="term" value="F:glycosyltransferase activity"/>
    <property type="evidence" value="ECO:0007669"/>
    <property type="project" value="UniProtKB-KW"/>
</dbReference>
<organism evidence="11 12">
    <name type="scientific">Uliginosibacterium paludis</name>
    <dbReference type="NCBI Taxonomy" id="1615952"/>
    <lineage>
        <taxon>Bacteria</taxon>
        <taxon>Pseudomonadati</taxon>
        <taxon>Pseudomonadota</taxon>
        <taxon>Betaproteobacteria</taxon>
        <taxon>Rhodocyclales</taxon>
        <taxon>Zoogloeaceae</taxon>
        <taxon>Uliginosibacterium</taxon>
    </lineage>
</organism>
<sequence>MALPRWALPEYFEDVLPHEAQRIERLRRVLLDEFRLHGYQYVIPPMAEFVDSLVSGTGQKMADAMFKFVDQLTGRSMALRADTTPQVTRIDAHLLNRSGVTRLCYCGPVVHVLPRTMTASREPLQIGAELYGHAGIEADVEVLRLLSRTLTLSGADAVRIDVGHIGLFRALSRLAELTPESEETLFNILQGKDVPALRDFVANIAEPARSGLLALPGLYGDANVLVRARDVLPDLPGVHSALDELLHLARHFGERSLSFDLADLRGYHYHTGLMFAAYCGASPTAIALGGRYNEVGRAFGRPRPATGFSLDLRELAALGPDAAIPGAILSPLEASADLETLVTQLRAAGEVVMPELPGHAGDWREAGCDRRIVLKDGAWRVVALED</sequence>
<comment type="pathway">
    <text evidence="2 9">Amino-acid biosynthesis; L-histidine biosynthesis; L-histidine from 5-phospho-alpha-D-ribose 1-diphosphate: step 1/9.</text>
</comment>
<keyword evidence="6 9" id="KW-0963">Cytoplasm</keyword>
<dbReference type="PANTHER" id="PTHR43707:SF1">
    <property type="entry name" value="HISTIDINE--TRNA LIGASE, MITOCHONDRIAL-RELATED"/>
    <property type="match status" value="1"/>
</dbReference>
<evidence type="ECO:0000256" key="3">
    <source>
        <dbReference type="ARBA" id="ARBA00005539"/>
    </source>
</evidence>
<dbReference type="Proteomes" id="UP001548590">
    <property type="component" value="Unassembled WGS sequence"/>
</dbReference>
<evidence type="ECO:0000313" key="11">
    <source>
        <dbReference type="EMBL" id="MET1490463.1"/>
    </source>
</evidence>
<dbReference type="SUPFAM" id="SSF55681">
    <property type="entry name" value="Class II aaRS and biotin synthetases"/>
    <property type="match status" value="1"/>
</dbReference>
<evidence type="ECO:0000256" key="9">
    <source>
        <dbReference type="HAMAP-Rule" id="MF_00125"/>
    </source>
</evidence>
<comment type="caution">
    <text evidence="11">The sequence shown here is derived from an EMBL/GenBank/DDBJ whole genome shotgun (WGS) entry which is preliminary data.</text>
</comment>
<dbReference type="InterPro" id="IPR004516">
    <property type="entry name" value="HisRS/HisZ"/>
</dbReference>
<keyword evidence="9" id="KW-0028">Amino-acid biosynthesis</keyword>
<evidence type="ECO:0000259" key="10">
    <source>
        <dbReference type="Pfam" id="PF13393"/>
    </source>
</evidence>
<dbReference type="Pfam" id="PF13393">
    <property type="entry name" value="tRNA-synt_His"/>
    <property type="match status" value="1"/>
</dbReference>
<evidence type="ECO:0000256" key="5">
    <source>
        <dbReference type="ARBA" id="ARBA00020397"/>
    </source>
</evidence>
<evidence type="ECO:0000256" key="4">
    <source>
        <dbReference type="ARBA" id="ARBA00011496"/>
    </source>
</evidence>